<dbReference type="PANTHER" id="PTHR48073:SF2">
    <property type="entry name" value="O-SUCCINYLBENZOATE SYNTHASE"/>
    <property type="match status" value="1"/>
</dbReference>
<evidence type="ECO:0000256" key="6">
    <source>
        <dbReference type="ARBA" id="ARBA00023211"/>
    </source>
</evidence>
<dbReference type="InterPro" id="IPR018110">
    <property type="entry name" value="Mandel_Rmase/mucon_lact_enz_CS"/>
</dbReference>
<evidence type="ECO:0000256" key="3">
    <source>
        <dbReference type="ARBA" id="ARBA00008031"/>
    </source>
</evidence>
<dbReference type="InterPro" id="IPR013370">
    <property type="entry name" value="Chloromuconate_cycloisomerase"/>
</dbReference>
<evidence type="ECO:0000256" key="5">
    <source>
        <dbReference type="ARBA" id="ARBA00022797"/>
    </source>
</evidence>
<dbReference type="InterPro" id="IPR013342">
    <property type="entry name" value="Mandelate_racemase_C"/>
</dbReference>
<dbReference type="SUPFAM" id="SSF54826">
    <property type="entry name" value="Enolase N-terminal domain-like"/>
    <property type="match status" value="1"/>
</dbReference>
<dbReference type="OrthoDB" id="9802699at2"/>
<evidence type="ECO:0000313" key="10">
    <source>
        <dbReference type="Proteomes" id="UP000256709"/>
    </source>
</evidence>
<dbReference type="Pfam" id="PF02746">
    <property type="entry name" value="MR_MLE_N"/>
    <property type="match status" value="1"/>
</dbReference>
<dbReference type="InterPro" id="IPR013341">
    <property type="entry name" value="Mandelate_racemase_N_dom"/>
</dbReference>
<reference evidence="9 10" key="1">
    <citation type="submission" date="2017-04" db="EMBL/GenBank/DDBJ databases">
        <title>Comparative genome analysis of Subtercola boreus.</title>
        <authorList>
            <person name="Cho Y.-J."/>
            <person name="Cho A."/>
            <person name="Kim O.-S."/>
            <person name="Lee J.-I."/>
        </authorList>
    </citation>
    <scope>NUCLEOTIDE SEQUENCE [LARGE SCALE GENOMIC DNA]</scope>
    <source>
        <strain evidence="9 10">P27444</strain>
    </source>
</reference>
<comment type="caution">
    <text evidence="9">The sequence shown here is derived from an EMBL/GenBank/DDBJ whole genome shotgun (WGS) entry which is preliminary data.</text>
</comment>
<dbReference type="GO" id="GO:0030145">
    <property type="term" value="F:manganese ion binding"/>
    <property type="evidence" value="ECO:0007669"/>
    <property type="project" value="InterPro"/>
</dbReference>
<evidence type="ECO:0000259" key="8">
    <source>
        <dbReference type="SMART" id="SM00922"/>
    </source>
</evidence>
<feature type="domain" description="Mandelate racemase/muconate lactonizing enzyme C-terminal" evidence="8">
    <location>
        <begin position="149"/>
        <end position="247"/>
    </location>
</feature>
<dbReference type="SFLD" id="SFLDS00001">
    <property type="entry name" value="Enolase"/>
    <property type="match status" value="1"/>
</dbReference>
<dbReference type="AlphaFoldDB" id="A0A3E0VC27"/>
<comment type="similarity">
    <text evidence="3">Belongs to the mandelate racemase/muconate lactonizing enzyme family.</text>
</comment>
<dbReference type="Pfam" id="PF13378">
    <property type="entry name" value="MR_MLE_C"/>
    <property type="match status" value="1"/>
</dbReference>
<keyword evidence="7" id="KW-0413">Isomerase</keyword>
<keyword evidence="4" id="KW-0479">Metal-binding</keyword>
<keyword evidence="5" id="KW-0058">Aromatic hydrocarbons catabolism</keyword>
<comment type="pathway">
    <text evidence="2">Aromatic compound metabolism.</text>
</comment>
<protein>
    <recommendedName>
        <fullName evidence="8">Mandelate racemase/muconate lactonizing enzyme C-terminal domain-containing protein</fullName>
    </recommendedName>
</protein>
<keyword evidence="6" id="KW-0464">Manganese</keyword>
<dbReference type="InterPro" id="IPR029065">
    <property type="entry name" value="Enolase_C-like"/>
</dbReference>
<dbReference type="GO" id="GO:0009063">
    <property type="term" value="P:amino acid catabolic process"/>
    <property type="evidence" value="ECO:0007669"/>
    <property type="project" value="InterPro"/>
</dbReference>
<organism evidence="9 10">
    <name type="scientific">Subtercola boreus</name>
    <dbReference type="NCBI Taxonomy" id="120213"/>
    <lineage>
        <taxon>Bacteria</taxon>
        <taxon>Bacillati</taxon>
        <taxon>Actinomycetota</taxon>
        <taxon>Actinomycetes</taxon>
        <taxon>Micrococcales</taxon>
        <taxon>Microbacteriaceae</taxon>
        <taxon>Subtercola</taxon>
    </lineage>
</organism>
<sequence>MGRTGTMTRIHSIETIVFDLPTIRPHKLAMATVTAQSLILVRIRDENGNEGLGEASVIPRYGAETIEAIQVVINQYLAPPLIGMDTSLIRRVLAMMDATVKGNSYAKAAVEMACVDLAARALGVPASTLLGGAVHDRLPVLLVLSAGKADEDIALAQEMLDKRLHNRFLVKLGKDDPRDDVARAIAVKNALGGDVRVHADANQGWDEASATWAIERLQDGGIAVVEQPLPTAEIDGMRRLTERFTIPIMADEAIDTVQSALAFASVRAADAFSIKVTKHGGLLRTRDVASVAEAAGLTLFGGTMLESSVGTAAYAQVFSTVQSLDWGCQLFGPLLFADTITEHQPVYRDFHLEVPHGPGFGMRIDEDKLSHYRRDSASADHMTTA</sequence>
<evidence type="ECO:0000256" key="7">
    <source>
        <dbReference type="ARBA" id="ARBA00023235"/>
    </source>
</evidence>
<dbReference type="SMART" id="SM00922">
    <property type="entry name" value="MR_MLE"/>
    <property type="match status" value="1"/>
</dbReference>
<dbReference type="PROSITE" id="PS00909">
    <property type="entry name" value="MR_MLE_2"/>
    <property type="match status" value="1"/>
</dbReference>
<dbReference type="PANTHER" id="PTHR48073">
    <property type="entry name" value="O-SUCCINYLBENZOATE SYNTHASE-RELATED"/>
    <property type="match status" value="1"/>
</dbReference>
<dbReference type="CDD" id="cd03318">
    <property type="entry name" value="MLE"/>
    <property type="match status" value="1"/>
</dbReference>
<dbReference type="Proteomes" id="UP000256709">
    <property type="component" value="Unassembled WGS sequence"/>
</dbReference>
<dbReference type="InterPro" id="IPR036849">
    <property type="entry name" value="Enolase-like_C_sf"/>
</dbReference>
<dbReference type="GO" id="GO:0016854">
    <property type="term" value="F:racemase and epimerase activity"/>
    <property type="evidence" value="ECO:0007669"/>
    <property type="project" value="UniProtKB-ARBA"/>
</dbReference>
<name>A0A3E0VC27_9MICO</name>
<dbReference type="Gene3D" id="3.20.20.120">
    <property type="entry name" value="Enolase-like C-terminal domain"/>
    <property type="match status" value="1"/>
</dbReference>
<evidence type="ECO:0000256" key="2">
    <source>
        <dbReference type="ARBA" id="ARBA00005211"/>
    </source>
</evidence>
<accession>A0A3E0VC27</accession>
<evidence type="ECO:0000256" key="4">
    <source>
        <dbReference type="ARBA" id="ARBA00022723"/>
    </source>
</evidence>
<dbReference type="NCBIfam" id="TIGR02534">
    <property type="entry name" value="mucon_cyclo"/>
    <property type="match status" value="1"/>
</dbReference>
<evidence type="ECO:0000313" key="9">
    <source>
        <dbReference type="EMBL" id="RFA07093.1"/>
    </source>
</evidence>
<comment type="cofactor">
    <cofactor evidence="1">
        <name>Mn(2+)</name>
        <dbReference type="ChEBI" id="CHEBI:29035"/>
    </cofactor>
</comment>
<gene>
    <name evidence="9" type="ORF">B7R21_16670</name>
</gene>
<dbReference type="SUPFAM" id="SSF51604">
    <property type="entry name" value="Enolase C-terminal domain-like"/>
    <property type="match status" value="1"/>
</dbReference>
<proteinExistence type="inferred from homology"/>
<dbReference type="GO" id="GO:0018850">
    <property type="term" value="F:chloromuconate cycloisomerase activity"/>
    <property type="evidence" value="ECO:0007669"/>
    <property type="project" value="InterPro"/>
</dbReference>
<evidence type="ECO:0000256" key="1">
    <source>
        <dbReference type="ARBA" id="ARBA00001936"/>
    </source>
</evidence>
<dbReference type="EMBL" id="NBXA01000031">
    <property type="protein sequence ID" value="RFA07093.1"/>
    <property type="molecule type" value="Genomic_DNA"/>
</dbReference>
<dbReference type="Gene3D" id="3.30.390.10">
    <property type="entry name" value="Enolase-like, N-terminal domain"/>
    <property type="match status" value="1"/>
</dbReference>
<dbReference type="InterPro" id="IPR029017">
    <property type="entry name" value="Enolase-like_N"/>
</dbReference>
<dbReference type="SFLD" id="SFLDG00180">
    <property type="entry name" value="muconate_cycloisomerase"/>
    <property type="match status" value="1"/>
</dbReference>
<dbReference type="SFLD" id="SFLDF00009">
    <property type="entry name" value="o-succinylbenzoate_synthase"/>
    <property type="match status" value="1"/>
</dbReference>
<dbReference type="GO" id="GO:0018849">
    <property type="term" value="F:muconate cycloisomerase activity"/>
    <property type="evidence" value="ECO:0007669"/>
    <property type="project" value="InterPro"/>
</dbReference>